<name>A0ABS9KWT3_9BACT</name>
<gene>
    <name evidence="2" type="ORF">LZZ85_21175</name>
</gene>
<dbReference type="EMBL" id="JAKLTR010000015">
    <property type="protein sequence ID" value="MCG2616822.1"/>
    <property type="molecule type" value="Genomic_DNA"/>
</dbReference>
<dbReference type="Proteomes" id="UP001165367">
    <property type="component" value="Unassembled WGS sequence"/>
</dbReference>
<reference evidence="2" key="1">
    <citation type="submission" date="2022-01" db="EMBL/GenBank/DDBJ databases">
        <authorList>
            <person name="Jo J.-H."/>
            <person name="Im W.-T."/>
        </authorList>
    </citation>
    <scope>NUCLEOTIDE SEQUENCE</scope>
    <source>
        <strain evidence="2">NA20</strain>
    </source>
</reference>
<organism evidence="2 3">
    <name type="scientific">Terrimonas ginsenosidimutans</name>
    <dbReference type="NCBI Taxonomy" id="2908004"/>
    <lineage>
        <taxon>Bacteria</taxon>
        <taxon>Pseudomonadati</taxon>
        <taxon>Bacteroidota</taxon>
        <taxon>Chitinophagia</taxon>
        <taxon>Chitinophagales</taxon>
        <taxon>Chitinophagaceae</taxon>
        <taxon>Terrimonas</taxon>
    </lineage>
</organism>
<accession>A0ABS9KWT3</accession>
<evidence type="ECO:0000313" key="2">
    <source>
        <dbReference type="EMBL" id="MCG2616822.1"/>
    </source>
</evidence>
<keyword evidence="1" id="KW-0472">Membrane</keyword>
<feature type="transmembrane region" description="Helical" evidence="1">
    <location>
        <begin position="36"/>
        <end position="57"/>
    </location>
</feature>
<proteinExistence type="predicted"/>
<sequence length="65" mass="7634">MRYKLFSWWKVLRYALCALIAFWGGMMVFMQGRNSGGRILLLIASVGVFSTMVFDLFDKHLQKRK</sequence>
<comment type="caution">
    <text evidence="2">The sequence shown here is derived from an EMBL/GenBank/DDBJ whole genome shotgun (WGS) entry which is preliminary data.</text>
</comment>
<keyword evidence="1" id="KW-0812">Transmembrane</keyword>
<keyword evidence="3" id="KW-1185">Reference proteome</keyword>
<protein>
    <submittedName>
        <fullName evidence="2">Uncharacterized protein</fullName>
    </submittedName>
</protein>
<keyword evidence="1" id="KW-1133">Transmembrane helix</keyword>
<feature type="transmembrane region" description="Helical" evidence="1">
    <location>
        <begin position="12"/>
        <end position="30"/>
    </location>
</feature>
<evidence type="ECO:0000256" key="1">
    <source>
        <dbReference type="SAM" id="Phobius"/>
    </source>
</evidence>
<dbReference type="RefSeq" id="WP_237875359.1">
    <property type="nucleotide sequence ID" value="NZ_JAKLTR010000015.1"/>
</dbReference>
<evidence type="ECO:0000313" key="3">
    <source>
        <dbReference type="Proteomes" id="UP001165367"/>
    </source>
</evidence>